<evidence type="ECO:0000256" key="9">
    <source>
        <dbReference type="PROSITE-ProRule" id="PRU10141"/>
    </source>
</evidence>
<organism evidence="12 13">
    <name type="scientific">Dentiscutata erythropus</name>
    <dbReference type="NCBI Taxonomy" id="1348616"/>
    <lineage>
        <taxon>Eukaryota</taxon>
        <taxon>Fungi</taxon>
        <taxon>Fungi incertae sedis</taxon>
        <taxon>Mucoromycota</taxon>
        <taxon>Glomeromycotina</taxon>
        <taxon>Glomeromycetes</taxon>
        <taxon>Diversisporales</taxon>
        <taxon>Gigasporaceae</taxon>
        <taxon>Dentiscutata</taxon>
    </lineage>
</organism>
<evidence type="ECO:0000256" key="3">
    <source>
        <dbReference type="ARBA" id="ARBA00022527"/>
    </source>
</evidence>
<keyword evidence="6 9" id="KW-0067">ATP-binding</keyword>
<keyword evidence="4 9" id="KW-0547">Nucleotide-binding</keyword>
<evidence type="ECO:0000259" key="11">
    <source>
        <dbReference type="PROSITE" id="PS50011"/>
    </source>
</evidence>
<dbReference type="Proteomes" id="UP000789405">
    <property type="component" value="Unassembled WGS sequence"/>
</dbReference>
<dbReference type="GO" id="GO:0005524">
    <property type="term" value="F:ATP binding"/>
    <property type="evidence" value="ECO:0007669"/>
    <property type="project" value="UniProtKB-UniRule"/>
</dbReference>
<dbReference type="GO" id="GO:0004674">
    <property type="term" value="F:protein serine/threonine kinase activity"/>
    <property type="evidence" value="ECO:0007669"/>
    <property type="project" value="UniProtKB-KW"/>
</dbReference>
<dbReference type="EMBL" id="CAJVPY010004524">
    <property type="protein sequence ID" value="CAG8621705.1"/>
    <property type="molecule type" value="Genomic_DNA"/>
</dbReference>
<comment type="catalytic activity">
    <reaction evidence="8">
        <text>L-seryl-[protein] + ATP = O-phospho-L-seryl-[protein] + ADP + H(+)</text>
        <dbReference type="Rhea" id="RHEA:17989"/>
        <dbReference type="Rhea" id="RHEA-COMP:9863"/>
        <dbReference type="Rhea" id="RHEA-COMP:11604"/>
        <dbReference type="ChEBI" id="CHEBI:15378"/>
        <dbReference type="ChEBI" id="CHEBI:29999"/>
        <dbReference type="ChEBI" id="CHEBI:30616"/>
        <dbReference type="ChEBI" id="CHEBI:83421"/>
        <dbReference type="ChEBI" id="CHEBI:456216"/>
        <dbReference type="EC" id="2.7.11.1"/>
    </reaction>
</comment>
<name>A0A9N9D437_9GLOM</name>
<dbReference type="InterPro" id="IPR000253">
    <property type="entry name" value="FHA_dom"/>
</dbReference>
<reference evidence="12" key="1">
    <citation type="submission" date="2021-06" db="EMBL/GenBank/DDBJ databases">
        <authorList>
            <person name="Kallberg Y."/>
            <person name="Tangrot J."/>
            <person name="Rosling A."/>
        </authorList>
    </citation>
    <scope>NUCLEOTIDE SEQUENCE</scope>
    <source>
        <strain evidence="12">MA453B</strain>
    </source>
</reference>
<dbReference type="PANTHER" id="PTHR44167:SF24">
    <property type="entry name" value="SERINE_THREONINE-PROTEIN KINASE CHK2"/>
    <property type="match status" value="1"/>
</dbReference>
<dbReference type="Pfam" id="PF00498">
    <property type="entry name" value="FHA"/>
    <property type="match status" value="1"/>
</dbReference>
<dbReference type="Gene3D" id="1.10.510.10">
    <property type="entry name" value="Transferase(Phosphotransferase) domain 1"/>
    <property type="match status" value="1"/>
</dbReference>
<evidence type="ECO:0000256" key="4">
    <source>
        <dbReference type="ARBA" id="ARBA00022741"/>
    </source>
</evidence>
<proteinExistence type="inferred from homology"/>
<evidence type="ECO:0000256" key="6">
    <source>
        <dbReference type="ARBA" id="ARBA00022840"/>
    </source>
</evidence>
<comment type="caution">
    <text evidence="12">The sequence shown here is derived from an EMBL/GenBank/DDBJ whole genome shotgun (WGS) entry which is preliminary data.</text>
</comment>
<protein>
    <recommendedName>
        <fullName evidence="2">non-specific serine/threonine protein kinase</fullName>
        <ecNumber evidence="2">2.7.11.1</ecNumber>
    </recommendedName>
</protein>
<dbReference type="PROSITE" id="PS00107">
    <property type="entry name" value="PROTEIN_KINASE_ATP"/>
    <property type="match status" value="1"/>
</dbReference>
<dbReference type="GO" id="GO:0044773">
    <property type="term" value="P:mitotic DNA damage checkpoint signaling"/>
    <property type="evidence" value="ECO:0007669"/>
    <property type="project" value="TreeGrafter"/>
</dbReference>
<evidence type="ECO:0000256" key="1">
    <source>
        <dbReference type="ARBA" id="ARBA00005575"/>
    </source>
</evidence>
<dbReference type="OrthoDB" id="2355087at2759"/>
<dbReference type="Pfam" id="PF00069">
    <property type="entry name" value="Pkinase"/>
    <property type="match status" value="1"/>
</dbReference>
<dbReference type="InterPro" id="IPR008984">
    <property type="entry name" value="SMAD_FHA_dom_sf"/>
</dbReference>
<keyword evidence="5" id="KW-0808">Transferase</keyword>
<dbReference type="PROSITE" id="PS00108">
    <property type="entry name" value="PROTEIN_KINASE_ST"/>
    <property type="match status" value="1"/>
</dbReference>
<dbReference type="InterPro" id="IPR000719">
    <property type="entry name" value="Prot_kinase_dom"/>
</dbReference>
<dbReference type="AlphaFoldDB" id="A0A9N9D437"/>
<dbReference type="SUPFAM" id="SSF49879">
    <property type="entry name" value="SMAD/FHA domain"/>
    <property type="match status" value="1"/>
</dbReference>
<dbReference type="PANTHER" id="PTHR44167">
    <property type="entry name" value="OVARIAN-SPECIFIC SERINE/THREONINE-PROTEIN KINASE LOK-RELATED"/>
    <property type="match status" value="1"/>
</dbReference>
<evidence type="ECO:0000313" key="12">
    <source>
        <dbReference type="EMBL" id="CAG8621705.1"/>
    </source>
</evidence>
<evidence type="ECO:0000256" key="10">
    <source>
        <dbReference type="RuleBase" id="RU000304"/>
    </source>
</evidence>
<dbReference type="GO" id="GO:0005634">
    <property type="term" value="C:nucleus"/>
    <property type="evidence" value="ECO:0007669"/>
    <property type="project" value="TreeGrafter"/>
</dbReference>
<comment type="catalytic activity">
    <reaction evidence="7">
        <text>L-threonyl-[protein] + ATP = O-phospho-L-threonyl-[protein] + ADP + H(+)</text>
        <dbReference type="Rhea" id="RHEA:46608"/>
        <dbReference type="Rhea" id="RHEA-COMP:11060"/>
        <dbReference type="Rhea" id="RHEA-COMP:11605"/>
        <dbReference type="ChEBI" id="CHEBI:15378"/>
        <dbReference type="ChEBI" id="CHEBI:30013"/>
        <dbReference type="ChEBI" id="CHEBI:30616"/>
        <dbReference type="ChEBI" id="CHEBI:61977"/>
        <dbReference type="ChEBI" id="CHEBI:456216"/>
        <dbReference type="EC" id="2.7.11.1"/>
    </reaction>
</comment>
<evidence type="ECO:0000313" key="13">
    <source>
        <dbReference type="Proteomes" id="UP000789405"/>
    </source>
</evidence>
<comment type="similarity">
    <text evidence="1">Belongs to the protein kinase superfamily. CAMK Ser/Thr protein kinase family. CHEK2 subfamily.</text>
</comment>
<dbReference type="SMART" id="SM00220">
    <property type="entry name" value="S_TKc"/>
    <property type="match status" value="1"/>
</dbReference>
<keyword evidence="5" id="KW-0418">Kinase</keyword>
<dbReference type="InterPro" id="IPR017441">
    <property type="entry name" value="Protein_kinase_ATP_BS"/>
</dbReference>
<evidence type="ECO:0000256" key="5">
    <source>
        <dbReference type="ARBA" id="ARBA00022777"/>
    </source>
</evidence>
<dbReference type="EC" id="2.7.11.1" evidence="2"/>
<dbReference type="PROSITE" id="PS50011">
    <property type="entry name" value="PROTEIN_KINASE_DOM"/>
    <property type="match status" value="1"/>
</dbReference>
<accession>A0A9N9D437</accession>
<sequence>MRTKRQKLSKPVNNYLKQEHIEYRRRINAPPPKSTEPIATFRIDCDPIVSFSLSEEKTSVCVGTLPGCNEGRIFVGEDYMIGKIHCQFVIVKRDPVVEGCNYITYVRDLSFNSSTFVNDKRIGLGNSKPLSRKDVIRIGELPNKFISIKYTDSEYLNVQEKINQKYKIPESIYQVRSVEDSLGKGAHGIVLKGLNTTNNEDVACKYMFRESTRSELYDRISEEVTILGKLEHKNIVKFYDFFKGPEHTIIVLELLDGGSLSSLINKQQIKFDVWTDFAHQICDAIQYMHDNGYMHRDIKASNIMLDKSHKTVKLIDFGLAKSFIKAEHSRDPIEHTLIGSPAYMAYEIAKELVDGKRECHFTCAVDMWSFGILNYHALTGSLPFMDENDPDDLILGRIISDDLNYSRLRELNLQCAVEFISGLCCKDPNSRLTAKQAMNHVFFQSLKNNDKRQGTLS</sequence>
<evidence type="ECO:0000256" key="8">
    <source>
        <dbReference type="ARBA" id="ARBA00048679"/>
    </source>
</evidence>
<keyword evidence="3 10" id="KW-0723">Serine/threonine-protein kinase</keyword>
<feature type="domain" description="Protein kinase" evidence="11">
    <location>
        <begin position="176"/>
        <end position="443"/>
    </location>
</feature>
<dbReference type="SUPFAM" id="SSF56112">
    <property type="entry name" value="Protein kinase-like (PK-like)"/>
    <property type="match status" value="1"/>
</dbReference>
<keyword evidence="13" id="KW-1185">Reference proteome</keyword>
<gene>
    <name evidence="12" type="ORF">DERYTH_LOCUS8673</name>
</gene>
<dbReference type="Gene3D" id="2.60.200.20">
    <property type="match status" value="1"/>
</dbReference>
<dbReference type="InterPro" id="IPR011009">
    <property type="entry name" value="Kinase-like_dom_sf"/>
</dbReference>
<evidence type="ECO:0000256" key="7">
    <source>
        <dbReference type="ARBA" id="ARBA00047899"/>
    </source>
</evidence>
<dbReference type="InterPro" id="IPR008271">
    <property type="entry name" value="Ser/Thr_kinase_AS"/>
</dbReference>
<feature type="binding site" evidence="9">
    <location>
        <position position="205"/>
    </location>
    <ligand>
        <name>ATP</name>
        <dbReference type="ChEBI" id="CHEBI:30616"/>
    </ligand>
</feature>
<evidence type="ECO:0000256" key="2">
    <source>
        <dbReference type="ARBA" id="ARBA00012513"/>
    </source>
</evidence>